<dbReference type="PROSITE" id="PS50836">
    <property type="entry name" value="DOMON"/>
    <property type="match status" value="1"/>
</dbReference>
<evidence type="ECO:0000256" key="3">
    <source>
        <dbReference type="ARBA" id="ARBA00022692"/>
    </source>
</evidence>
<dbReference type="InterPro" id="IPR017214">
    <property type="entry name" value="UCP037471"/>
</dbReference>
<keyword evidence="3 10" id="KW-0812">Transmembrane</keyword>
<dbReference type="OrthoDB" id="19261at2759"/>
<dbReference type="GO" id="GO:0046872">
    <property type="term" value="F:metal ion binding"/>
    <property type="evidence" value="ECO:0007669"/>
    <property type="project" value="UniProtKB-KW"/>
</dbReference>
<dbReference type="AlphaFoldDB" id="A0A9D4UQJ3"/>
<keyword evidence="2 8" id="KW-0813">Transport</keyword>
<dbReference type="InterPro" id="IPR006593">
    <property type="entry name" value="Cyt_b561/ferric_Rdtase_TM"/>
</dbReference>
<evidence type="ECO:0000256" key="6">
    <source>
        <dbReference type="ARBA" id="ARBA00022989"/>
    </source>
</evidence>
<evidence type="ECO:0000256" key="5">
    <source>
        <dbReference type="ARBA" id="ARBA00022982"/>
    </source>
</evidence>
<accession>A0A9D4UQJ3</accession>
<sequence length="381" mass="41239">MAFSKFPALAFCALTLLFLVSLWPVPCGAQRCNTFLTFNGSTVNFTKCTALPAQGSLLAWTFNEDNSTLSVAFEGIAPSASGWVGWGVNPTTPSQMAGSSVLIAFQAAENGSNVLPYKLTSEVKLLQMPLNCTPIDLIINTMAVEIEGASMRLFAILQLEPNQTVLNHVWNRGSTVRNFQPRQHELLGENLRGAQTIDMYTAQSVGGIAGLPHQSLKGAHGIINTLSWGILLPLGAIVARYLRQVPALDNIWFYVHVPCQLLGYLLGTMGWAIGMRLLALSSAVRVTHRNIGIALFAMATIQVCAFLYHPKKDSKYRRALDNPAHRVGRLLTVGPIVHARLVFGPPSTNASRPGMVSKNSGPFSILPASHASNQKKIQKPA</sequence>
<keyword evidence="4 11" id="KW-0732">Signal</keyword>
<evidence type="ECO:0000313" key="14">
    <source>
        <dbReference type="EMBL" id="KAI5071598.1"/>
    </source>
</evidence>
<dbReference type="InterPro" id="IPR045265">
    <property type="entry name" value="AIR12_DOMON"/>
</dbReference>
<feature type="binding site" description="axial binding residue" evidence="9">
    <location>
        <position position="256"/>
    </location>
    <ligand>
        <name>heme b</name>
        <dbReference type="ChEBI" id="CHEBI:60344"/>
        <label>1</label>
    </ligand>
    <ligandPart>
        <name>Fe</name>
        <dbReference type="ChEBI" id="CHEBI:18248"/>
    </ligandPart>
</feature>
<keyword evidence="9" id="KW-0408">Iron</keyword>
<name>A0A9D4UQJ3_ADICA</name>
<dbReference type="EMBL" id="JABFUD020000013">
    <property type="protein sequence ID" value="KAI5071598.1"/>
    <property type="molecule type" value="Genomic_DNA"/>
</dbReference>
<feature type="domain" description="DOMON" evidence="12">
    <location>
        <begin position="54"/>
        <end position="173"/>
    </location>
</feature>
<feature type="transmembrane region" description="Helical" evidence="10">
    <location>
        <begin position="221"/>
        <end position="239"/>
    </location>
</feature>
<dbReference type="InterPro" id="IPR005018">
    <property type="entry name" value="DOMON_domain"/>
</dbReference>
<evidence type="ECO:0000259" key="13">
    <source>
        <dbReference type="PROSITE" id="PS50939"/>
    </source>
</evidence>
<evidence type="ECO:0000256" key="8">
    <source>
        <dbReference type="PIRNR" id="PIRNR037471"/>
    </source>
</evidence>
<dbReference type="Pfam" id="PF04526">
    <property type="entry name" value="DUF568"/>
    <property type="match status" value="1"/>
</dbReference>
<evidence type="ECO:0000256" key="4">
    <source>
        <dbReference type="ARBA" id="ARBA00022729"/>
    </source>
</evidence>
<keyword evidence="5 8" id="KW-0249">Electron transport</keyword>
<evidence type="ECO:0000256" key="11">
    <source>
        <dbReference type="SAM" id="SignalP"/>
    </source>
</evidence>
<dbReference type="CDD" id="cd09629">
    <property type="entry name" value="DOMON_CIL1_like"/>
    <property type="match status" value="1"/>
</dbReference>
<reference evidence="14" key="1">
    <citation type="submission" date="2021-01" db="EMBL/GenBank/DDBJ databases">
        <title>Adiantum capillus-veneris genome.</title>
        <authorList>
            <person name="Fang Y."/>
            <person name="Liao Q."/>
        </authorList>
    </citation>
    <scope>NUCLEOTIDE SEQUENCE</scope>
    <source>
        <strain evidence="14">H3</strain>
        <tissue evidence="14">Leaf</tissue>
    </source>
</reference>
<keyword evidence="15" id="KW-1185">Reference proteome</keyword>
<protein>
    <recommendedName>
        <fullName evidence="8">Cytochrome b561 and DOMON domain-containing protein</fullName>
    </recommendedName>
</protein>
<dbReference type="Proteomes" id="UP000886520">
    <property type="component" value="Chromosome 13"/>
</dbReference>
<feature type="domain" description="Cytochrome b561" evidence="13">
    <location>
        <begin position="185"/>
        <end position="381"/>
    </location>
</feature>
<feature type="signal peptide" evidence="11">
    <location>
        <begin position="1"/>
        <end position="29"/>
    </location>
</feature>
<dbReference type="GO" id="GO:0016020">
    <property type="term" value="C:membrane"/>
    <property type="evidence" value="ECO:0007669"/>
    <property type="project" value="UniProtKB-SubCell"/>
</dbReference>
<feature type="transmembrane region" description="Helical" evidence="10">
    <location>
        <begin position="291"/>
        <end position="308"/>
    </location>
</feature>
<dbReference type="Gene3D" id="1.20.120.1770">
    <property type="match status" value="1"/>
</dbReference>
<organism evidence="14 15">
    <name type="scientific">Adiantum capillus-veneris</name>
    <name type="common">Maidenhair fern</name>
    <dbReference type="NCBI Taxonomy" id="13818"/>
    <lineage>
        <taxon>Eukaryota</taxon>
        <taxon>Viridiplantae</taxon>
        <taxon>Streptophyta</taxon>
        <taxon>Embryophyta</taxon>
        <taxon>Tracheophyta</taxon>
        <taxon>Polypodiopsida</taxon>
        <taxon>Polypodiidae</taxon>
        <taxon>Polypodiales</taxon>
        <taxon>Pteridineae</taxon>
        <taxon>Pteridaceae</taxon>
        <taxon>Vittarioideae</taxon>
        <taxon>Adiantum</taxon>
    </lineage>
</organism>
<dbReference type="PANTHER" id="PTHR23130">
    <property type="entry name" value="CYTOCHROME B561 AND DOMON DOMAIN-CONTAINING PROTEIN"/>
    <property type="match status" value="1"/>
</dbReference>
<feature type="transmembrane region" description="Helical" evidence="10">
    <location>
        <begin position="251"/>
        <end position="271"/>
    </location>
</feature>
<keyword evidence="9" id="KW-0479">Metal-binding</keyword>
<keyword evidence="6 10" id="KW-1133">Transmembrane helix</keyword>
<dbReference type="PROSITE" id="PS50939">
    <property type="entry name" value="CYTOCHROME_B561"/>
    <property type="match status" value="1"/>
</dbReference>
<comment type="cofactor">
    <cofactor evidence="8">
        <name>heme b</name>
        <dbReference type="ChEBI" id="CHEBI:60344"/>
    </cofactor>
    <text evidence="8">Binds 2 heme b groups non-covalently.</text>
</comment>
<feature type="binding site" description="axial binding residue" evidence="9">
    <location>
        <position position="288"/>
    </location>
    <ligand>
        <name>heme b</name>
        <dbReference type="ChEBI" id="CHEBI:60344"/>
        <label>1</label>
    </ligand>
    <ligandPart>
        <name>Fe</name>
        <dbReference type="ChEBI" id="CHEBI:18248"/>
    </ligandPart>
</feature>
<evidence type="ECO:0000313" key="15">
    <source>
        <dbReference type="Proteomes" id="UP000886520"/>
    </source>
</evidence>
<evidence type="ECO:0000256" key="1">
    <source>
        <dbReference type="ARBA" id="ARBA00004370"/>
    </source>
</evidence>
<evidence type="ECO:0000256" key="7">
    <source>
        <dbReference type="ARBA" id="ARBA00023136"/>
    </source>
</evidence>
<proteinExistence type="predicted"/>
<keyword evidence="7 8" id="KW-0472">Membrane</keyword>
<comment type="caution">
    <text evidence="14">The sequence shown here is derived from an EMBL/GenBank/DDBJ whole genome shotgun (WGS) entry which is preliminary data.</text>
</comment>
<dbReference type="PANTHER" id="PTHR23130:SF199">
    <property type="entry name" value="CYTOCHROME B561 AND DOMON DOMAIN-CONTAINING PROTEIN"/>
    <property type="match status" value="1"/>
</dbReference>
<feature type="chain" id="PRO_5038974187" description="Cytochrome b561 and DOMON domain-containing protein" evidence="11">
    <location>
        <begin position="30"/>
        <end position="381"/>
    </location>
</feature>
<dbReference type="CDD" id="cd08760">
    <property type="entry name" value="Cyt_b561_FRRS1_like"/>
    <property type="match status" value="1"/>
</dbReference>
<feature type="binding site" description="axial binding residue" evidence="9">
    <location>
        <position position="220"/>
    </location>
    <ligand>
        <name>heme b</name>
        <dbReference type="ChEBI" id="CHEBI:60344"/>
        <label>1</label>
    </ligand>
    <ligandPart>
        <name>Fe</name>
        <dbReference type="ChEBI" id="CHEBI:18248"/>
    </ligandPart>
</feature>
<gene>
    <name evidence="14" type="ORF">GOP47_0013849</name>
</gene>
<comment type="subcellular location">
    <subcellularLocation>
        <location evidence="1">Membrane</location>
    </subcellularLocation>
</comment>
<dbReference type="PIRSF" id="PIRSF037471">
    <property type="entry name" value="UCP037471"/>
    <property type="match status" value="1"/>
</dbReference>
<evidence type="ECO:0000256" key="9">
    <source>
        <dbReference type="PIRSR" id="PIRSR037471-1"/>
    </source>
</evidence>
<evidence type="ECO:0000256" key="2">
    <source>
        <dbReference type="ARBA" id="ARBA00022448"/>
    </source>
</evidence>
<dbReference type="SMART" id="SM00665">
    <property type="entry name" value="B561"/>
    <property type="match status" value="1"/>
</dbReference>
<evidence type="ECO:0000256" key="10">
    <source>
        <dbReference type="SAM" id="Phobius"/>
    </source>
</evidence>
<evidence type="ECO:0000259" key="12">
    <source>
        <dbReference type="PROSITE" id="PS50836"/>
    </source>
</evidence>